<dbReference type="SUPFAM" id="SSF55874">
    <property type="entry name" value="ATPase domain of HSP90 chaperone/DNA topoisomerase II/histidine kinase"/>
    <property type="match status" value="1"/>
</dbReference>
<dbReference type="CDD" id="cd00082">
    <property type="entry name" value="HisKA"/>
    <property type="match status" value="1"/>
</dbReference>
<dbReference type="Gene3D" id="3.30.565.10">
    <property type="entry name" value="Histidine kinase-like ATPase, C-terminal domain"/>
    <property type="match status" value="1"/>
</dbReference>
<dbReference type="NCBIfam" id="TIGR00836">
    <property type="entry name" value="amt"/>
    <property type="match status" value="1"/>
</dbReference>
<feature type="transmembrane region" description="Helical" evidence="10">
    <location>
        <begin position="204"/>
        <end position="222"/>
    </location>
</feature>
<feature type="transmembrane region" description="Helical" evidence="10">
    <location>
        <begin position="267"/>
        <end position="285"/>
    </location>
</feature>
<evidence type="ECO:0000256" key="5">
    <source>
        <dbReference type="ARBA" id="ARBA00022553"/>
    </source>
</evidence>
<evidence type="ECO:0000256" key="4">
    <source>
        <dbReference type="ARBA" id="ARBA00022448"/>
    </source>
</evidence>
<feature type="domain" description="Histidine kinase" evidence="11">
    <location>
        <begin position="483"/>
        <end position="704"/>
    </location>
</feature>
<dbReference type="Pfam" id="PF00909">
    <property type="entry name" value="Ammonium_transp"/>
    <property type="match status" value="1"/>
</dbReference>
<dbReference type="EMBL" id="CP067420">
    <property type="protein sequence ID" value="QQP87731.1"/>
    <property type="molecule type" value="Genomic_DNA"/>
</dbReference>
<reference evidence="12" key="1">
    <citation type="submission" date="2021-02" db="EMBL/GenBank/DDBJ databases">
        <title>Skermanella TT6 skin isolate.</title>
        <authorList>
            <person name="Lee K."/>
            <person name="Ganzorig M."/>
        </authorList>
    </citation>
    <scope>NUCLEOTIDE SEQUENCE</scope>
    <source>
        <strain evidence="12">TT6</strain>
    </source>
</reference>
<dbReference type="PROSITE" id="PS01219">
    <property type="entry name" value="AMMONIUM_TRANSP"/>
    <property type="match status" value="1"/>
</dbReference>
<dbReference type="SMART" id="SM00387">
    <property type="entry name" value="HATPase_c"/>
    <property type="match status" value="1"/>
</dbReference>
<accession>A0ABX7B0Q2</accession>
<dbReference type="Proteomes" id="UP000595197">
    <property type="component" value="Chromosome"/>
</dbReference>
<keyword evidence="5" id="KW-0597">Phosphoprotein</keyword>
<keyword evidence="7 10" id="KW-1133">Transmembrane helix</keyword>
<dbReference type="PANTHER" id="PTHR11730">
    <property type="entry name" value="AMMONIUM TRANSPORTER"/>
    <property type="match status" value="1"/>
</dbReference>
<comment type="catalytic activity">
    <reaction evidence="1">
        <text>ATP + protein L-histidine = ADP + protein N-phospho-L-histidine.</text>
        <dbReference type="EC" id="2.7.13.3"/>
    </reaction>
</comment>
<dbReference type="PROSITE" id="PS50109">
    <property type="entry name" value="HIS_KIN"/>
    <property type="match status" value="1"/>
</dbReference>
<evidence type="ECO:0000256" key="8">
    <source>
        <dbReference type="ARBA" id="ARBA00023136"/>
    </source>
</evidence>
<name>A0ABX7B0Q2_9PROT</name>
<dbReference type="SMART" id="SM00388">
    <property type="entry name" value="HisKA"/>
    <property type="match status" value="1"/>
</dbReference>
<proteinExistence type="inferred from homology"/>
<organism evidence="12 13">
    <name type="scientific">Skermanella cutis</name>
    <dbReference type="NCBI Taxonomy" id="2775420"/>
    <lineage>
        <taxon>Bacteria</taxon>
        <taxon>Pseudomonadati</taxon>
        <taxon>Pseudomonadota</taxon>
        <taxon>Alphaproteobacteria</taxon>
        <taxon>Rhodospirillales</taxon>
        <taxon>Azospirillaceae</taxon>
        <taxon>Skermanella</taxon>
    </lineage>
</organism>
<dbReference type="Pfam" id="PF02518">
    <property type="entry name" value="HATPase_c"/>
    <property type="match status" value="1"/>
</dbReference>
<dbReference type="PANTHER" id="PTHR11730:SF6">
    <property type="entry name" value="AMMONIUM TRANSPORTER"/>
    <property type="match status" value="1"/>
</dbReference>
<dbReference type="InterPro" id="IPR001905">
    <property type="entry name" value="Ammonium_transpt"/>
</dbReference>
<dbReference type="Gene3D" id="1.10.287.130">
    <property type="match status" value="1"/>
</dbReference>
<gene>
    <name evidence="12" type="primary">amt</name>
    <name evidence="12" type="ORF">IGS68_16730</name>
</gene>
<dbReference type="PRINTS" id="PR00344">
    <property type="entry name" value="BCTRLSENSOR"/>
</dbReference>
<feature type="transmembrane region" description="Helical" evidence="10">
    <location>
        <begin position="321"/>
        <end position="339"/>
    </location>
</feature>
<dbReference type="SUPFAM" id="SSF111352">
    <property type="entry name" value="Ammonium transporter"/>
    <property type="match status" value="1"/>
</dbReference>
<evidence type="ECO:0000256" key="3">
    <source>
        <dbReference type="ARBA" id="ARBA00005887"/>
    </source>
</evidence>
<evidence type="ECO:0000256" key="1">
    <source>
        <dbReference type="ARBA" id="ARBA00000085"/>
    </source>
</evidence>
<evidence type="ECO:0000256" key="2">
    <source>
        <dbReference type="ARBA" id="ARBA00004141"/>
    </source>
</evidence>
<evidence type="ECO:0000256" key="6">
    <source>
        <dbReference type="ARBA" id="ARBA00022692"/>
    </source>
</evidence>
<keyword evidence="4 10" id="KW-0813">Transport</keyword>
<dbReference type="CDD" id="cd16922">
    <property type="entry name" value="HATPase_EvgS-ArcB-TorS-like"/>
    <property type="match status" value="1"/>
</dbReference>
<dbReference type="Gene3D" id="1.10.3430.10">
    <property type="entry name" value="Ammonium transporter AmtB like domains"/>
    <property type="match status" value="1"/>
</dbReference>
<dbReference type="InterPro" id="IPR024041">
    <property type="entry name" value="NH4_transpt_AmtB-like_dom"/>
</dbReference>
<dbReference type="InterPro" id="IPR004358">
    <property type="entry name" value="Sig_transdc_His_kin-like_C"/>
</dbReference>
<keyword evidence="6 10" id="KW-0812">Transmembrane</keyword>
<dbReference type="SUPFAM" id="SSF47384">
    <property type="entry name" value="Homodimeric domain of signal transducing histidine kinase"/>
    <property type="match status" value="1"/>
</dbReference>
<comment type="subcellular location">
    <subcellularLocation>
        <location evidence="10">Cell membrane</location>
        <topology evidence="10">Multi-pass membrane protein</topology>
    </subcellularLocation>
    <subcellularLocation>
        <location evidence="2">Membrane</location>
        <topology evidence="2">Multi-pass membrane protein</topology>
    </subcellularLocation>
</comment>
<dbReference type="InterPro" id="IPR005467">
    <property type="entry name" value="His_kinase_dom"/>
</dbReference>
<keyword evidence="9 10" id="KW-0924">Ammonia transport</keyword>
<dbReference type="Pfam" id="PF00512">
    <property type="entry name" value="HisKA"/>
    <property type="match status" value="1"/>
</dbReference>
<dbReference type="RefSeq" id="WP_201071428.1">
    <property type="nucleotide sequence ID" value="NZ_CP067420.1"/>
</dbReference>
<evidence type="ECO:0000259" key="11">
    <source>
        <dbReference type="PROSITE" id="PS50109"/>
    </source>
</evidence>
<dbReference type="InterPro" id="IPR029020">
    <property type="entry name" value="Ammonium/urea_transptr"/>
</dbReference>
<dbReference type="InterPro" id="IPR036890">
    <property type="entry name" value="HATPase_C_sf"/>
</dbReference>
<protein>
    <recommendedName>
        <fullName evidence="10">Ammonium transporter</fullName>
    </recommendedName>
</protein>
<comment type="similarity">
    <text evidence="3 10">Belongs to the ammonia transporter channel (TC 1.A.11.2) family.</text>
</comment>
<feature type="transmembrane region" description="Helical" evidence="10">
    <location>
        <begin position="51"/>
        <end position="72"/>
    </location>
</feature>
<dbReference type="InterPro" id="IPR003661">
    <property type="entry name" value="HisK_dim/P_dom"/>
</dbReference>
<feature type="transmembrane region" description="Helical" evidence="10">
    <location>
        <begin position="12"/>
        <end position="30"/>
    </location>
</feature>
<dbReference type="InterPro" id="IPR003594">
    <property type="entry name" value="HATPase_dom"/>
</dbReference>
<evidence type="ECO:0000313" key="12">
    <source>
        <dbReference type="EMBL" id="QQP87731.1"/>
    </source>
</evidence>
<evidence type="ECO:0000256" key="7">
    <source>
        <dbReference type="ARBA" id="ARBA00022989"/>
    </source>
</evidence>
<feature type="transmembrane region" description="Helical" evidence="10">
    <location>
        <begin position="354"/>
        <end position="379"/>
    </location>
</feature>
<feature type="transmembrane region" description="Helical" evidence="10">
    <location>
        <begin position="92"/>
        <end position="113"/>
    </location>
</feature>
<sequence length="713" mass="77448">MDPAGQYMDVLWLSVAAILVFLMQAGFACLEGGLVRAKNSINVVIKNLVDFLIAAFSFWLIGFALMFGASWAGLIGTSGFLFDGGETPWSGAFFFFQMMFCGTATTIVSGAVAERMRFAGYFLCAAILSTLIYPVVGHWSWAGLETGRATGWLASLGFIDFAGSTVVHSVGGWIALAAILVIGPRSGRFGPEPGSGHKEIEGHNLPVAVLGVFLLWVGWFGFNAGSTLRLSPEIPRILINTVLAPVAGGLAALLITWGFHRKPKVEIIMNGVLAGLVGITAPCHVVGPGGALVIGAVSGVILFVGMRVLEEVRVDDAVSAVPVHLMCGIWGTLAVALVGRPDLWNNGHTRWEQFLIQLGGVGAIGAFSFGGGLALLSLINRFYPLRVSQEDERIGLNVAEHGANTALLRLLVEMDRQRRDGDFSRPVQVDAETEAGQIATLYNRVLERVRVETRRREKAVQDMRVAKEAAEKANKAKSQFLASMSHELRTPLNAVIGFSEMINQEVFGPLGNERYREYITDIHASGTHLLNLINDLLDLSKIEARKYDLNEQEIDLAVIALAAGRFIQKPVHDKRLKFNTHIPPNLPIVRGDERVLRQVLLNLLSNAVKFTPRGGSVDLKLECEPDGRVAITVSDTGIGIARKDLARVMEPFGQVDGKFQQEMSGTGLGLPLTRSLVRLHGGTMVLRSEEHAGTHVTVRLPLWRVVRRGRHVA</sequence>
<keyword evidence="13" id="KW-1185">Reference proteome</keyword>
<feature type="transmembrane region" description="Helical" evidence="10">
    <location>
        <begin position="161"/>
        <end position="183"/>
    </location>
</feature>
<evidence type="ECO:0000256" key="10">
    <source>
        <dbReference type="RuleBase" id="RU362002"/>
    </source>
</evidence>
<keyword evidence="8 10" id="KW-0472">Membrane</keyword>
<evidence type="ECO:0000256" key="9">
    <source>
        <dbReference type="ARBA" id="ARBA00023177"/>
    </source>
</evidence>
<feature type="transmembrane region" description="Helical" evidence="10">
    <location>
        <begin position="234"/>
        <end position="255"/>
    </location>
</feature>
<feature type="transmembrane region" description="Helical" evidence="10">
    <location>
        <begin position="120"/>
        <end position="141"/>
    </location>
</feature>
<dbReference type="InterPro" id="IPR036097">
    <property type="entry name" value="HisK_dim/P_sf"/>
</dbReference>
<dbReference type="InterPro" id="IPR018047">
    <property type="entry name" value="Ammonium_transpt_CS"/>
</dbReference>
<evidence type="ECO:0000313" key="13">
    <source>
        <dbReference type="Proteomes" id="UP000595197"/>
    </source>
</evidence>